<dbReference type="GO" id="GO:0005524">
    <property type="term" value="F:ATP binding"/>
    <property type="evidence" value="ECO:0007669"/>
    <property type="project" value="UniProtKB-KW"/>
</dbReference>
<keyword evidence="6" id="KW-1185">Reference proteome</keyword>
<evidence type="ECO:0000313" key="6">
    <source>
        <dbReference type="Proteomes" id="UP000219285"/>
    </source>
</evidence>
<dbReference type="PROSITE" id="PS51194">
    <property type="entry name" value="HELICASE_CTER"/>
    <property type="match status" value="1"/>
</dbReference>
<dbReference type="OrthoDB" id="9815222at2"/>
<reference evidence="5 6" key="2">
    <citation type="submission" date="2020-04" db="EMBL/GenBank/DDBJ databases">
        <title>Complete genome sequence of Alteromonas pelagimontana 5.12T.</title>
        <authorList>
            <person name="Sinha R.K."/>
            <person name="Krishnan K.P."/>
            <person name="Kurian J.P."/>
        </authorList>
    </citation>
    <scope>NUCLEOTIDE SEQUENCE [LARGE SCALE GENOMIC DNA]</scope>
    <source>
        <strain evidence="5 6">5.12</strain>
    </source>
</reference>
<dbReference type="GO" id="GO:0036297">
    <property type="term" value="P:interstrand cross-link repair"/>
    <property type="evidence" value="ECO:0007669"/>
    <property type="project" value="TreeGrafter"/>
</dbReference>
<dbReference type="InterPro" id="IPR011545">
    <property type="entry name" value="DEAD/DEAH_box_helicase_dom"/>
</dbReference>
<dbReference type="InterPro" id="IPR018973">
    <property type="entry name" value="MZB"/>
</dbReference>
<dbReference type="Pfam" id="PF00270">
    <property type="entry name" value="DEAD"/>
    <property type="match status" value="1"/>
</dbReference>
<dbReference type="InterPro" id="IPR001650">
    <property type="entry name" value="Helicase_C-like"/>
</dbReference>
<protein>
    <submittedName>
        <fullName evidence="5">DEAD/DEAH box helicase</fullName>
    </submittedName>
</protein>
<dbReference type="KEGG" id="apel:CA267_001495"/>
<dbReference type="GO" id="GO:0043138">
    <property type="term" value="F:3'-5' DNA helicase activity"/>
    <property type="evidence" value="ECO:0007669"/>
    <property type="project" value="TreeGrafter"/>
</dbReference>
<dbReference type="PANTHER" id="PTHR47957:SF3">
    <property type="entry name" value="ATP-DEPENDENT HELICASE HRQ1"/>
    <property type="match status" value="1"/>
</dbReference>
<dbReference type="RefSeq" id="WP_075609110.1">
    <property type="nucleotide sequence ID" value="NZ_CP052766.1"/>
</dbReference>
<evidence type="ECO:0000259" key="3">
    <source>
        <dbReference type="PROSITE" id="PS51192"/>
    </source>
</evidence>
<dbReference type="Pfam" id="PF09369">
    <property type="entry name" value="MZB"/>
    <property type="match status" value="1"/>
</dbReference>
<gene>
    <name evidence="5" type="ORF">CA267_001495</name>
</gene>
<sequence length="1969" mass="222178">MSEANPLVLKNTLEETLRRYIATTVPIHSRYSQLYSSFWNSLNKESLVEGPYIETVPDFEKGRALSEFLNVNGGPLNDAFTQLGDDLINRRLHLHQDKALTKACTEKKNLVVATGTGSGKTETFLYPIVNEILNDPEFDKPGVRVILIYPMNALANDQLNFRIAPLLGKQLRDQNITFGRYTGQTKKAASRSEVVAEMLNNVKLDEEFDGEIPDNWLVTREEMLKTPPKILVTNYAMLEHLLLLPVNAPLFENCKLKSLVLDEVHTYNGSQATEVAMLLRKLKNRLGVDYPVQYFATSASLGDSEESELKLKAFASHLFGEAEPEIVRGKRITHSDILRNQGASFTLGANHWKVVSSVFDVFLSDNSDADDQDGLNFICTCEDHGLSLNALLTKEELELIDGAENQQELSQALFTAFSRNLEVQTASEHLHNGVTHFTELANLVFANSDNDDLEEALTGLVKIGIYAKSSTDSFPLLPCKHHLIASAIEGSCVSLDNSEEGFNNLELRSHHQTKDEIFYPLLTCRQCGQPYIEGYLHNSTLHNRYPSSNSNAQRKIFWLGKPASYENFDEEDEAECGGTKKWTALNINPVNGDKVNNGGVKLYELKTEDDEFDKTSYLKHCAACNSKASGSNAEIITRFYPGNESLSSVVTQKVLEALPAKKNNQRPAAGRKLLTFSDNRQDAAFFAPYFERTANDFAHRGAIVEALQDVEHSIPFDTLANKIRVNWDKRNSFSYPDANGQLREYFEDVKDILTGKLAAEFCTPPGRRTSLESLGLVDVSYDQKSMDRLVRALAKEFEELDKQEIETLCLIMLEHIRRSKAVINIPNSPDMNSATIWGERYRGIKTFELERAGGEATHSFITQLGSSRNNRRTWYLVNQLGWDQDFSRRFLSAVWECLTKKSPKFLINSGKGYALDASLIQLKRGRSEALKECNVCGLRQKLFIRNKCTAFGCHGEVGEPATDKLSSDVNHYIHSYTEVTSQIVRAREHTASLSTGLREEIESEFFDSKVNVLSCTTTMEVGVDLGDLEAIVNLNVPPGVANYQQRTGRAGRRAQAAPFCVTVARNSKHDRVVFGDFKEYLKRTPPEPFVNLTNKTLIQRHQLSVLLSKFLANKLSSDELKAPKLIDLFGVEITSGFSKEFRNELLAWLETENGKVATDEANRILERLPCKQRAIVESQIDDIKVLFVSELENFAQLVEQRCVTYLGKIEDARQKIIDGDNDASKELARWIHQRDSYLGQFLVNKLSENGLIPTYSFPIHSLTLEVTQKEKEYKNQFLKSDVELVRDASLGISEYAPGSEVIANGRIWRSAGLAYSPRDFMPTNVVTICRTCNHANVAECEEDKQTVCENCKSPLNETPLPFIKPKGFITAFKDSKGKDPSSTRKRSVQAEEAKLIVVPSPEQYEQSDHSAVFKMFMPAYSKSDISGRLFILNKGFKKAGYWRCPYCNFMTSAESRTPPRSHEMPETGKKCLNKQFKKTSLAHEFHTDVAIYKVTIPISVDDSSLSDEQKAERKNNIAVTLSEALRLAFVEMIEVPISEIRGLFRFENGALILIAYDGVPGGAGYVSRIFETISTKEILQKVIQILDCQNDCETGCINCICDYSNQKYWDSFLRKEASLYVKGLIDDFQYSHPIQKLGAVKQKSTSFQGLIEQFEKFEEVIFTMPHLVDSSSFDKRDLDWLINLLSKIKVKILLLNELPNKFENTPASLRAAIDYLKPYISDGVLDVSHISTKLTDEQLMCIPFAIGLGKDEEADSLWFGNATLNFNSNNKVCGEIYQLAKKDYAPVVALLLSNLEKNRYSPDYFSSRSPFGVFPYRSNETRNLETVFDYVEGKHIKCLHIRDPYLASDNSIKYLGQLLSTFCKLTNEVERIKLDCRMMDNSDDYRDYESKVANTLINECNFDMNAFDISVFPANHRRGFHDRRVSFEIINSDGASETVVYELSGGVSHLLNSNYETCVTMYRVEDYGS</sequence>
<dbReference type="GO" id="GO:0003676">
    <property type="term" value="F:nucleic acid binding"/>
    <property type="evidence" value="ECO:0007669"/>
    <property type="project" value="InterPro"/>
</dbReference>
<dbReference type="Gene3D" id="3.40.50.300">
    <property type="entry name" value="P-loop containing nucleotide triphosphate hydrolases"/>
    <property type="match status" value="2"/>
</dbReference>
<dbReference type="GO" id="GO:0006289">
    <property type="term" value="P:nucleotide-excision repair"/>
    <property type="evidence" value="ECO:0007669"/>
    <property type="project" value="TreeGrafter"/>
</dbReference>
<proteinExistence type="predicted"/>
<dbReference type="Proteomes" id="UP000219285">
    <property type="component" value="Chromosome"/>
</dbReference>
<feature type="domain" description="Helicase C-terminal" evidence="4">
    <location>
        <begin position="937"/>
        <end position="1098"/>
    </location>
</feature>
<dbReference type="SMART" id="SM00490">
    <property type="entry name" value="HELICc"/>
    <property type="match status" value="1"/>
</dbReference>
<reference evidence="6" key="1">
    <citation type="submission" date="2014-12" db="EMBL/GenBank/DDBJ databases">
        <title>Complete genome sequence of a multi-drug resistant Klebsiella pneumoniae.</title>
        <authorList>
            <person name="Hua X."/>
            <person name="Chen Q."/>
            <person name="Li X."/>
            <person name="Feng Y."/>
            <person name="Ruan Z."/>
            <person name="Yu Y."/>
        </authorList>
    </citation>
    <scope>NUCLEOTIDE SEQUENCE [LARGE SCALE GENOMIC DNA]</scope>
    <source>
        <strain evidence="6">5.12</strain>
    </source>
</reference>
<dbReference type="PROSITE" id="PS51192">
    <property type="entry name" value="HELICASE_ATP_BIND_1"/>
    <property type="match status" value="1"/>
</dbReference>
<name>A0A6M4M8L1_9ALTE</name>
<keyword evidence="2" id="KW-0067">ATP-binding</keyword>
<evidence type="ECO:0000256" key="1">
    <source>
        <dbReference type="ARBA" id="ARBA00022741"/>
    </source>
</evidence>
<feature type="domain" description="Helicase ATP-binding" evidence="3">
    <location>
        <begin position="101"/>
        <end position="319"/>
    </location>
</feature>
<evidence type="ECO:0000313" key="5">
    <source>
        <dbReference type="EMBL" id="QJR79561.1"/>
    </source>
</evidence>
<dbReference type="SMART" id="SM00487">
    <property type="entry name" value="DEXDc"/>
    <property type="match status" value="1"/>
</dbReference>
<evidence type="ECO:0000256" key="2">
    <source>
        <dbReference type="ARBA" id="ARBA00022840"/>
    </source>
</evidence>
<dbReference type="Pfam" id="PF00271">
    <property type="entry name" value="Helicase_C"/>
    <property type="match status" value="1"/>
</dbReference>
<keyword evidence="5" id="KW-0347">Helicase</keyword>
<dbReference type="SUPFAM" id="SSF52540">
    <property type="entry name" value="P-loop containing nucleoside triphosphate hydrolases"/>
    <property type="match status" value="2"/>
</dbReference>
<dbReference type="EMBL" id="CP052766">
    <property type="protein sequence ID" value="QJR79561.1"/>
    <property type="molecule type" value="Genomic_DNA"/>
</dbReference>
<organism evidence="5 6">
    <name type="scientific">Alteromonas pelagimontana</name>
    <dbReference type="NCBI Taxonomy" id="1858656"/>
    <lineage>
        <taxon>Bacteria</taxon>
        <taxon>Pseudomonadati</taxon>
        <taxon>Pseudomonadota</taxon>
        <taxon>Gammaproteobacteria</taxon>
        <taxon>Alteromonadales</taxon>
        <taxon>Alteromonadaceae</taxon>
        <taxon>Alteromonas/Salinimonas group</taxon>
        <taxon>Alteromonas</taxon>
    </lineage>
</organism>
<evidence type="ECO:0000259" key="4">
    <source>
        <dbReference type="PROSITE" id="PS51194"/>
    </source>
</evidence>
<dbReference type="InterPro" id="IPR027417">
    <property type="entry name" value="P-loop_NTPase"/>
</dbReference>
<accession>A0A6M4M8L1</accession>
<keyword evidence="5" id="KW-0378">Hydrolase</keyword>
<dbReference type="InterPro" id="IPR014001">
    <property type="entry name" value="Helicase_ATP-bd"/>
</dbReference>
<dbReference type="PANTHER" id="PTHR47957">
    <property type="entry name" value="ATP-DEPENDENT HELICASE HRQ1"/>
    <property type="match status" value="1"/>
</dbReference>
<keyword evidence="1" id="KW-0547">Nucleotide-binding</keyword>